<dbReference type="AlphaFoldDB" id="A0ABD3RRW4"/>
<feature type="region of interest" description="Disordered" evidence="1">
    <location>
        <begin position="84"/>
        <end position="124"/>
    </location>
</feature>
<organism evidence="2 3">
    <name type="scientific">Cyclostephanos tholiformis</name>
    <dbReference type="NCBI Taxonomy" id="382380"/>
    <lineage>
        <taxon>Eukaryota</taxon>
        <taxon>Sar</taxon>
        <taxon>Stramenopiles</taxon>
        <taxon>Ochrophyta</taxon>
        <taxon>Bacillariophyta</taxon>
        <taxon>Coscinodiscophyceae</taxon>
        <taxon>Thalassiosirophycidae</taxon>
        <taxon>Stephanodiscales</taxon>
        <taxon>Stephanodiscaceae</taxon>
        <taxon>Cyclostephanos</taxon>
    </lineage>
</organism>
<feature type="compositionally biased region" description="Basic and acidic residues" evidence="1">
    <location>
        <begin position="113"/>
        <end position="124"/>
    </location>
</feature>
<evidence type="ECO:0000313" key="3">
    <source>
        <dbReference type="Proteomes" id="UP001530377"/>
    </source>
</evidence>
<keyword evidence="3" id="KW-1185">Reference proteome</keyword>
<evidence type="ECO:0000256" key="1">
    <source>
        <dbReference type="SAM" id="MobiDB-lite"/>
    </source>
</evidence>
<accession>A0ABD3RRW4</accession>
<reference evidence="2 3" key="1">
    <citation type="submission" date="2024-10" db="EMBL/GenBank/DDBJ databases">
        <title>Updated reference genomes for cyclostephanoid diatoms.</title>
        <authorList>
            <person name="Roberts W.R."/>
            <person name="Alverson A.J."/>
        </authorList>
    </citation>
    <scope>NUCLEOTIDE SEQUENCE [LARGE SCALE GENOMIC DNA]</scope>
    <source>
        <strain evidence="2 3">AJA228-03</strain>
    </source>
</reference>
<dbReference type="EMBL" id="JALLPB020000190">
    <property type="protein sequence ID" value="KAL3815608.1"/>
    <property type="molecule type" value="Genomic_DNA"/>
</dbReference>
<evidence type="ECO:0000313" key="2">
    <source>
        <dbReference type="EMBL" id="KAL3815608.1"/>
    </source>
</evidence>
<sequence>MMRNASCDGRWDAANDDIDVALPSSISGCGGRGMADEPSSVVGSVGVGGDEIWLAQLATSIGISTDPSAAASVAVAGTTATSVSDSLLSPKMERAASSSTTKKRLTSRVPSTRNKDSKPKDEKEVMSFFDNLLKK</sequence>
<proteinExistence type="predicted"/>
<dbReference type="Proteomes" id="UP001530377">
    <property type="component" value="Unassembled WGS sequence"/>
</dbReference>
<protein>
    <submittedName>
        <fullName evidence="2">Uncharacterized protein</fullName>
    </submittedName>
</protein>
<comment type="caution">
    <text evidence="2">The sequence shown here is derived from an EMBL/GenBank/DDBJ whole genome shotgun (WGS) entry which is preliminary data.</text>
</comment>
<gene>
    <name evidence="2" type="ORF">ACHAXA_007140</name>
</gene>
<name>A0ABD3RRW4_9STRA</name>